<protein>
    <submittedName>
        <fullName evidence="1">Uncharacterized protein</fullName>
    </submittedName>
</protein>
<organism evidence="1 2">
    <name type="scientific">Roseofilum acuticapitatum BLCC-M154</name>
    <dbReference type="NCBI Taxonomy" id="3022444"/>
    <lineage>
        <taxon>Bacteria</taxon>
        <taxon>Bacillati</taxon>
        <taxon>Cyanobacteriota</taxon>
        <taxon>Cyanophyceae</taxon>
        <taxon>Desertifilales</taxon>
        <taxon>Desertifilaceae</taxon>
        <taxon>Roseofilum</taxon>
        <taxon>Roseofilum acuticapitatum</taxon>
    </lineage>
</organism>
<name>A0ABT7AZL9_9CYAN</name>
<keyword evidence="2" id="KW-1185">Reference proteome</keyword>
<proteinExistence type="predicted"/>
<reference evidence="1 2" key="1">
    <citation type="submission" date="2023-01" db="EMBL/GenBank/DDBJ databases">
        <title>Novel diversity within Roseofilum (Cyanobacteria; Desertifilaceae) from marine benthic mats with descriptions of four novel species.</title>
        <authorList>
            <person name="Wang Y."/>
            <person name="Berthold D.E."/>
            <person name="Hu J."/>
            <person name="Lefler F.W."/>
            <person name="Laughinghouse H.D. IV."/>
        </authorList>
    </citation>
    <scope>NUCLEOTIDE SEQUENCE [LARGE SCALE GENOMIC DNA]</scope>
    <source>
        <strain evidence="1 2">BLCC-M154</strain>
    </source>
</reference>
<accession>A0ABT7AZL9</accession>
<comment type="caution">
    <text evidence="1">The sequence shown here is derived from an EMBL/GenBank/DDBJ whole genome shotgun (WGS) entry which is preliminary data.</text>
</comment>
<sequence length="92" mass="10914">MARQVEQAVRQAKAYFEQLLPQLGEGIEDLRLEEVEFSEDKWLITLGYTRPTKIKPNPLLPVTDNRQYERVYKIFTINSRTNEVESMKIREL</sequence>
<gene>
    <name evidence="1" type="ORF">PMG71_23145</name>
</gene>
<evidence type="ECO:0000313" key="2">
    <source>
        <dbReference type="Proteomes" id="UP001235303"/>
    </source>
</evidence>
<dbReference type="RefSeq" id="WP_283756080.1">
    <property type="nucleotide sequence ID" value="NZ_JAQOSP010000148.1"/>
</dbReference>
<dbReference type="EMBL" id="JAQOSP010000148">
    <property type="protein sequence ID" value="MDJ1172330.1"/>
    <property type="molecule type" value="Genomic_DNA"/>
</dbReference>
<dbReference type="Proteomes" id="UP001235303">
    <property type="component" value="Unassembled WGS sequence"/>
</dbReference>
<evidence type="ECO:0000313" key="1">
    <source>
        <dbReference type="EMBL" id="MDJ1172330.1"/>
    </source>
</evidence>